<dbReference type="OrthoDB" id="5428055at2759"/>
<evidence type="ECO:0000256" key="1">
    <source>
        <dbReference type="SAM" id="Phobius"/>
    </source>
</evidence>
<gene>
    <name evidence="2" type="ORF">BDV95DRAFT_497619</name>
</gene>
<keyword evidence="3" id="KW-1185">Reference proteome</keyword>
<feature type="transmembrane region" description="Helical" evidence="1">
    <location>
        <begin position="228"/>
        <end position="248"/>
    </location>
</feature>
<accession>A0A7C8I716</accession>
<proteinExistence type="predicted"/>
<organism evidence="2 3">
    <name type="scientific">Massariosphaeria phaeospora</name>
    <dbReference type="NCBI Taxonomy" id="100035"/>
    <lineage>
        <taxon>Eukaryota</taxon>
        <taxon>Fungi</taxon>
        <taxon>Dikarya</taxon>
        <taxon>Ascomycota</taxon>
        <taxon>Pezizomycotina</taxon>
        <taxon>Dothideomycetes</taxon>
        <taxon>Pleosporomycetidae</taxon>
        <taxon>Pleosporales</taxon>
        <taxon>Pleosporales incertae sedis</taxon>
        <taxon>Massariosphaeria</taxon>
    </lineage>
</organism>
<sequence length="292" mass="34939">MRRGPPIRDHRNIRQKPLRTTEPLPLREWSTDEEELHFYEAQTSSLSLGPDEWFWTEYFLVDTYFGSEQKLHEYIANYPSGDGFDPPLGGRGTMNPPCFDPREYWLFKVDRRVHQVTVEYTSLIETFNKRMEEYARHIRQVFQDDPSRTHTETLSNVIETVQIFVDCISAIIDAWDTFYRNQISFFTTFARDKPTWPRIIDSIIRSMAELDRLRKLLLTKRDRFRFKFDSYVAFPLLFTTALFGMEFLKPRYPWIFFFAVLLPTSLANYVIASDRSLSHVFRDSQRWLQARH</sequence>
<name>A0A7C8I716_9PLEO</name>
<reference evidence="2 3" key="1">
    <citation type="submission" date="2020-01" db="EMBL/GenBank/DDBJ databases">
        <authorList>
            <consortium name="DOE Joint Genome Institute"/>
            <person name="Haridas S."/>
            <person name="Albert R."/>
            <person name="Binder M."/>
            <person name="Bloem J."/>
            <person name="Labutti K."/>
            <person name="Salamov A."/>
            <person name="Andreopoulos B."/>
            <person name="Baker S.E."/>
            <person name="Barry K."/>
            <person name="Bills G."/>
            <person name="Bluhm B.H."/>
            <person name="Cannon C."/>
            <person name="Castanera R."/>
            <person name="Culley D.E."/>
            <person name="Daum C."/>
            <person name="Ezra D."/>
            <person name="Gonzalez J.B."/>
            <person name="Henrissat B."/>
            <person name="Kuo A."/>
            <person name="Liang C."/>
            <person name="Lipzen A."/>
            <person name="Lutzoni F."/>
            <person name="Magnuson J."/>
            <person name="Mondo S."/>
            <person name="Nolan M."/>
            <person name="Ohm R."/>
            <person name="Pangilinan J."/>
            <person name="Park H.-J.H."/>
            <person name="Ramirez L."/>
            <person name="Alfaro M."/>
            <person name="Sun H."/>
            <person name="Tritt A."/>
            <person name="Yoshinaga Y."/>
            <person name="Zwiers L.-H.L."/>
            <person name="Turgeon B.G."/>
            <person name="Goodwin S.B."/>
            <person name="Spatafora J.W."/>
            <person name="Crous P.W."/>
            <person name="Grigoriev I.V."/>
        </authorList>
    </citation>
    <scope>NUCLEOTIDE SEQUENCE [LARGE SCALE GENOMIC DNA]</scope>
    <source>
        <strain evidence="2 3">CBS 611.86</strain>
    </source>
</reference>
<feature type="transmembrane region" description="Helical" evidence="1">
    <location>
        <begin position="254"/>
        <end position="272"/>
    </location>
</feature>
<evidence type="ECO:0000313" key="3">
    <source>
        <dbReference type="Proteomes" id="UP000481861"/>
    </source>
</evidence>
<keyword evidence="1" id="KW-0472">Membrane</keyword>
<keyword evidence="1" id="KW-0812">Transmembrane</keyword>
<comment type="caution">
    <text evidence="2">The sequence shown here is derived from an EMBL/GenBank/DDBJ whole genome shotgun (WGS) entry which is preliminary data.</text>
</comment>
<dbReference type="AlphaFoldDB" id="A0A7C8I716"/>
<protein>
    <submittedName>
        <fullName evidence="2">Uncharacterized protein</fullName>
    </submittedName>
</protein>
<evidence type="ECO:0000313" key="2">
    <source>
        <dbReference type="EMBL" id="KAF2869771.1"/>
    </source>
</evidence>
<dbReference type="EMBL" id="JAADJZ010000015">
    <property type="protein sequence ID" value="KAF2869771.1"/>
    <property type="molecule type" value="Genomic_DNA"/>
</dbReference>
<dbReference type="Proteomes" id="UP000481861">
    <property type="component" value="Unassembled WGS sequence"/>
</dbReference>
<keyword evidence="1" id="KW-1133">Transmembrane helix</keyword>